<feature type="non-terminal residue" evidence="2">
    <location>
        <position position="1"/>
    </location>
</feature>
<organism evidence="2 3">
    <name type="scientific">Lentinula raphanica</name>
    <dbReference type="NCBI Taxonomy" id="153919"/>
    <lineage>
        <taxon>Eukaryota</taxon>
        <taxon>Fungi</taxon>
        <taxon>Dikarya</taxon>
        <taxon>Basidiomycota</taxon>
        <taxon>Agaricomycotina</taxon>
        <taxon>Agaricomycetes</taxon>
        <taxon>Agaricomycetidae</taxon>
        <taxon>Agaricales</taxon>
        <taxon>Marasmiineae</taxon>
        <taxon>Omphalotaceae</taxon>
        <taxon>Lentinula</taxon>
    </lineage>
</organism>
<feature type="compositionally biased region" description="Polar residues" evidence="1">
    <location>
        <begin position="31"/>
        <end position="57"/>
    </location>
</feature>
<feature type="non-terminal residue" evidence="2">
    <location>
        <position position="99"/>
    </location>
</feature>
<name>A0AA38U518_9AGAR</name>
<proteinExistence type="predicted"/>
<accession>A0AA38U518</accession>
<feature type="region of interest" description="Disordered" evidence="1">
    <location>
        <begin position="22"/>
        <end position="59"/>
    </location>
</feature>
<dbReference type="EMBL" id="MU807273">
    <property type="protein sequence ID" value="KAJ3831720.1"/>
    <property type="molecule type" value="Genomic_DNA"/>
</dbReference>
<evidence type="ECO:0000313" key="2">
    <source>
        <dbReference type="EMBL" id="KAJ3831720.1"/>
    </source>
</evidence>
<sequence length="99" mass="10866">SNWAVFRDHLKSVARATGLTGYLDGSITAPKPSQSTSSDLPSVATSSTPINSRNPSTEEWELRDGRLAGIIYQNIRDPRSIGVTEVMTSNEMWNRLTAE</sequence>
<dbReference type="AlphaFoldDB" id="A0AA38U518"/>
<gene>
    <name evidence="2" type="ORF">F5878DRAFT_520597</name>
</gene>
<evidence type="ECO:0000313" key="3">
    <source>
        <dbReference type="Proteomes" id="UP001163846"/>
    </source>
</evidence>
<protein>
    <submittedName>
        <fullName evidence="2">Uncharacterized protein</fullName>
    </submittedName>
</protein>
<keyword evidence="3" id="KW-1185">Reference proteome</keyword>
<dbReference type="Proteomes" id="UP001163846">
    <property type="component" value="Unassembled WGS sequence"/>
</dbReference>
<evidence type="ECO:0000256" key="1">
    <source>
        <dbReference type="SAM" id="MobiDB-lite"/>
    </source>
</evidence>
<comment type="caution">
    <text evidence="2">The sequence shown here is derived from an EMBL/GenBank/DDBJ whole genome shotgun (WGS) entry which is preliminary data.</text>
</comment>
<reference evidence="2" key="1">
    <citation type="submission" date="2022-08" db="EMBL/GenBank/DDBJ databases">
        <authorList>
            <consortium name="DOE Joint Genome Institute"/>
            <person name="Min B."/>
            <person name="Riley R."/>
            <person name="Sierra-Patev S."/>
            <person name="Naranjo-Ortiz M."/>
            <person name="Looney B."/>
            <person name="Konkel Z."/>
            <person name="Slot J.C."/>
            <person name="Sakamoto Y."/>
            <person name="Steenwyk J.L."/>
            <person name="Rokas A."/>
            <person name="Carro J."/>
            <person name="Camarero S."/>
            <person name="Ferreira P."/>
            <person name="Molpeceres G."/>
            <person name="Ruiz-Duenas F.J."/>
            <person name="Serrano A."/>
            <person name="Henrissat B."/>
            <person name="Drula E."/>
            <person name="Hughes K.W."/>
            <person name="Mata J.L."/>
            <person name="Ishikawa N.K."/>
            <person name="Vargas-Isla R."/>
            <person name="Ushijima S."/>
            <person name="Smith C.A."/>
            <person name="Ahrendt S."/>
            <person name="Andreopoulos W."/>
            <person name="He G."/>
            <person name="Labutti K."/>
            <person name="Lipzen A."/>
            <person name="Ng V."/>
            <person name="Sandor L."/>
            <person name="Barry K."/>
            <person name="Martinez A.T."/>
            <person name="Xiao Y."/>
            <person name="Gibbons J.G."/>
            <person name="Terashima K."/>
            <person name="Hibbett D.S."/>
            <person name="Grigoriev I.V."/>
        </authorList>
    </citation>
    <scope>NUCLEOTIDE SEQUENCE</scope>
    <source>
        <strain evidence="2">TFB9207</strain>
    </source>
</reference>